<evidence type="ECO:0000313" key="5">
    <source>
        <dbReference type="Proteomes" id="UP000276103"/>
    </source>
</evidence>
<accession>A0A433UJ40</accession>
<dbReference type="Gene3D" id="3.30.70.1230">
    <property type="entry name" value="Nucleotide cyclase"/>
    <property type="match status" value="1"/>
</dbReference>
<dbReference type="InterPro" id="IPR007890">
    <property type="entry name" value="CHASE2"/>
</dbReference>
<dbReference type="Proteomes" id="UP000276103">
    <property type="component" value="Unassembled WGS sequence"/>
</dbReference>
<gene>
    <name evidence="4" type="ORF">DSM107003_41020</name>
</gene>
<dbReference type="Pfam" id="PF05226">
    <property type="entry name" value="CHASE2"/>
    <property type="match status" value="1"/>
</dbReference>
<dbReference type="PROSITE" id="PS50125">
    <property type="entry name" value="GUANYLATE_CYCLASE_2"/>
    <property type="match status" value="1"/>
</dbReference>
<organism evidence="4 5">
    <name type="scientific">Trichormus variabilis SAG 1403-4b</name>
    <dbReference type="NCBI Taxonomy" id="447716"/>
    <lineage>
        <taxon>Bacteria</taxon>
        <taxon>Bacillati</taxon>
        <taxon>Cyanobacteriota</taxon>
        <taxon>Cyanophyceae</taxon>
        <taxon>Nostocales</taxon>
        <taxon>Nostocaceae</taxon>
        <taxon>Trichormus</taxon>
    </lineage>
</organism>
<dbReference type="PANTHER" id="PTHR43081">
    <property type="entry name" value="ADENYLATE CYCLASE, TERMINAL-DIFFERENTIATION SPECIFIC-RELATED"/>
    <property type="match status" value="1"/>
</dbReference>
<comment type="similarity">
    <text evidence="1">Belongs to the adenylyl cyclase class-3 family.</text>
</comment>
<name>A0A433UJ40_ANAVA</name>
<keyword evidence="2" id="KW-0812">Transmembrane</keyword>
<dbReference type="PANTHER" id="PTHR43081:SF1">
    <property type="entry name" value="ADENYLATE CYCLASE, TERMINAL-DIFFERENTIATION SPECIFIC"/>
    <property type="match status" value="1"/>
</dbReference>
<dbReference type="InterPro" id="IPR050697">
    <property type="entry name" value="Adenylyl/Guanylyl_Cyclase_3/4"/>
</dbReference>
<dbReference type="InterPro" id="IPR029787">
    <property type="entry name" value="Nucleotide_cyclase"/>
</dbReference>
<reference evidence="4 5" key="1">
    <citation type="journal article" date="2019" name="Genome Biol. Evol.">
        <title>Day and night: Metabolic profiles and evolutionary relationships of six axenic non-marine cyanobacteria.</title>
        <authorList>
            <person name="Will S.E."/>
            <person name="Henke P."/>
            <person name="Boedeker C."/>
            <person name="Huang S."/>
            <person name="Brinkmann H."/>
            <person name="Rohde M."/>
            <person name="Jarek M."/>
            <person name="Friedl T."/>
            <person name="Seufert S."/>
            <person name="Schumacher M."/>
            <person name="Overmann J."/>
            <person name="Neumann-Schaal M."/>
            <person name="Petersen J."/>
        </authorList>
    </citation>
    <scope>NUCLEOTIDE SEQUENCE [LARGE SCALE GENOMIC DNA]</scope>
    <source>
        <strain evidence="4 5">SAG 1403-4b</strain>
    </source>
</reference>
<dbReference type="EMBL" id="RSCM01000016">
    <property type="protein sequence ID" value="RUS93866.1"/>
    <property type="molecule type" value="Genomic_DNA"/>
</dbReference>
<sequence length="761" mass="84698">MLSIESFDFPEDMGKIKRFLWEWRAVGITTPSMAGLVILLRFLGLLQSWDWAAFDQYMRWRPPQPQDDRIVIVGIEEADMQYLQQGYIADGVYAKLLKKLKARKPRAIGLDIYRDLPFEPGHQDLVKVFESTEYVIGIQKVVGDRNSQPVPPPPVLKAKDQVGANDVIADADNKIRRGFIYLADANNKPVYSFSFYLALLYLEKEGITVQGNQDWQLGKTVFSRFQSHDGGYIRADDNGYQMLLNYQGSTGSFNTVSLRDILEDRVPKDWGRDRIILIGMVGESFNDLFYTPYSGDLLSIPEPMSGVEVQAHLTSQILNAALKGNALIKSWSEPQEWLWIAFWSGVGAILTWRWRYVGKSLKSSFWWWGTTLILAHGVLLGSTYIAFVWGWWLPVVAPFLALTGAAIGITTYIANTADSIRKTFGRYLTDEVVATLLESPEGLKIGGKRAKITIVTSDLRGFTALSERLSPEAVVQVLNIYLEFMLDAIAQHQGTIDKFMGDGIVILFGAPTRRADDAQRGVACAVAMQLAMTAVNEKLAQLDLPTLAMGIGINTGEVVVGNIGSEKHTEYTVIGKEMNLAFRIETYTTAKQILISEATLKAIGSAPLRIDGELQIKPKGVKELITVYDIGGIGEPYNLFLTKDTNIFIDLIAPIPIIYQIVDGKQVSANIFKGHLIKLSDQGALVQIENTDLDTALPNFINIKLNLLIDGNQEKLSEDIYAKISDKPATPGNFYLQFTFKPPAEAGILFKALSQSIKDNK</sequence>
<keyword evidence="2" id="KW-1133">Transmembrane helix</keyword>
<proteinExistence type="inferred from homology"/>
<dbReference type="CDD" id="cd07302">
    <property type="entry name" value="CHD"/>
    <property type="match status" value="1"/>
</dbReference>
<dbReference type="AlphaFoldDB" id="A0A433UJ40"/>
<keyword evidence="2" id="KW-0472">Membrane</keyword>
<dbReference type="GO" id="GO:0009190">
    <property type="term" value="P:cyclic nucleotide biosynthetic process"/>
    <property type="evidence" value="ECO:0007669"/>
    <property type="project" value="InterPro"/>
</dbReference>
<evidence type="ECO:0000259" key="3">
    <source>
        <dbReference type="PROSITE" id="PS50125"/>
    </source>
</evidence>
<dbReference type="RefSeq" id="WP_241993584.1">
    <property type="nucleotide sequence ID" value="NZ_RSCM01000016.1"/>
</dbReference>
<feature type="transmembrane region" description="Helical" evidence="2">
    <location>
        <begin position="337"/>
        <end position="354"/>
    </location>
</feature>
<dbReference type="Pfam" id="PF00211">
    <property type="entry name" value="Guanylate_cyc"/>
    <property type="match status" value="1"/>
</dbReference>
<keyword evidence="5" id="KW-1185">Reference proteome</keyword>
<dbReference type="GO" id="GO:0004016">
    <property type="term" value="F:adenylate cyclase activity"/>
    <property type="evidence" value="ECO:0007669"/>
    <property type="project" value="UniProtKB-ARBA"/>
</dbReference>
<dbReference type="InterPro" id="IPR001054">
    <property type="entry name" value="A/G_cyclase"/>
</dbReference>
<comment type="caution">
    <text evidence="4">The sequence shown here is derived from an EMBL/GenBank/DDBJ whole genome shotgun (WGS) entry which is preliminary data.</text>
</comment>
<dbReference type="SMART" id="SM00044">
    <property type="entry name" value="CYCc"/>
    <property type="match status" value="1"/>
</dbReference>
<feature type="transmembrane region" description="Helical" evidence="2">
    <location>
        <begin position="366"/>
        <end position="389"/>
    </location>
</feature>
<dbReference type="SUPFAM" id="SSF55073">
    <property type="entry name" value="Nucleotide cyclase"/>
    <property type="match status" value="1"/>
</dbReference>
<dbReference type="SMART" id="SM01080">
    <property type="entry name" value="CHASE2"/>
    <property type="match status" value="1"/>
</dbReference>
<feature type="domain" description="Guanylate cyclase" evidence="3">
    <location>
        <begin position="453"/>
        <end position="585"/>
    </location>
</feature>
<evidence type="ECO:0000256" key="2">
    <source>
        <dbReference type="SAM" id="Phobius"/>
    </source>
</evidence>
<evidence type="ECO:0000256" key="1">
    <source>
        <dbReference type="ARBA" id="ARBA00005381"/>
    </source>
</evidence>
<protein>
    <submittedName>
        <fullName evidence="4">Adenylate/guanylate cyclase domain-containing protein</fullName>
    </submittedName>
</protein>
<evidence type="ECO:0000313" key="4">
    <source>
        <dbReference type="EMBL" id="RUS93866.1"/>
    </source>
</evidence>
<dbReference type="GO" id="GO:0035556">
    <property type="term" value="P:intracellular signal transduction"/>
    <property type="evidence" value="ECO:0007669"/>
    <property type="project" value="InterPro"/>
</dbReference>
<feature type="transmembrane region" description="Helical" evidence="2">
    <location>
        <begin position="395"/>
        <end position="414"/>
    </location>
</feature>